<evidence type="ECO:0000313" key="4">
    <source>
        <dbReference type="Proteomes" id="UP000215383"/>
    </source>
</evidence>
<dbReference type="PANTHER" id="PTHR13633">
    <property type="entry name" value="MITOCHONDRIAL TRANSCRIPTION RESCUE FACTOR 1"/>
    <property type="match status" value="1"/>
</dbReference>
<evidence type="ECO:0000256" key="1">
    <source>
        <dbReference type="PROSITE-ProRule" id="PRU00182"/>
    </source>
</evidence>
<name>A0A239TCD7_9FIRM</name>
<evidence type="ECO:0000313" key="3">
    <source>
        <dbReference type="EMBL" id="SNU95375.1"/>
    </source>
</evidence>
<dbReference type="PANTHER" id="PTHR13633:SF3">
    <property type="entry name" value="MITOCHONDRIAL TRANSCRIPTION RESCUE FACTOR 1"/>
    <property type="match status" value="1"/>
</dbReference>
<accession>A0A239TCD7</accession>
<dbReference type="Gene3D" id="3.30.70.330">
    <property type="match status" value="1"/>
</dbReference>
<gene>
    <name evidence="3" type="ORF">SAMEA4364220_00384</name>
</gene>
<dbReference type="InterPro" id="IPR002942">
    <property type="entry name" value="S4_RNA-bd"/>
</dbReference>
<dbReference type="PROSITE" id="PS50889">
    <property type="entry name" value="S4"/>
    <property type="match status" value="1"/>
</dbReference>
<dbReference type="GeneID" id="78506419"/>
<sequence length="261" mass="29006">MADREKIIRFYKGTEGEEIVIRLVDAIEAVNKTRKFRITDFLDPYGCEIAETVAAHYENISVNFNGGYMGAERQCACFVHDDFMGKVSYPIAVVKAVWNDKFYRLSHRDVLGALMGLGIKRSQIGDLLITLGSVKIICTEKLADFILQNLTQIGAANVSCEMDSLDSIAPREERCKEITATVASLRIDSISAAGFGSSRSKMATNIDTDKLKLNWQSVKNASQTVKEGDVISIRGRGRLEVAEIRGKTKKGRTVVLLKRYI</sequence>
<proteinExistence type="predicted"/>
<dbReference type="EMBL" id="LT906446">
    <property type="protein sequence ID" value="SNU95375.1"/>
    <property type="molecule type" value="Genomic_DNA"/>
</dbReference>
<dbReference type="InterPro" id="IPR040591">
    <property type="entry name" value="RqcP2_RBD"/>
</dbReference>
<dbReference type="OrthoDB" id="9812787at2"/>
<dbReference type="CDD" id="cd00165">
    <property type="entry name" value="S4"/>
    <property type="match status" value="1"/>
</dbReference>
<reference evidence="3 4" key="1">
    <citation type="submission" date="2017-06" db="EMBL/GenBank/DDBJ databases">
        <authorList>
            <consortium name="Pathogen Informatics"/>
        </authorList>
    </citation>
    <scope>NUCLEOTIDE SEQUENCE [LARGE SCALE GENOMIC DNA]</scope>
    <source>
        <strain evidence="3 4">NCTC10570</strain>
    </source>
</reference>
<dbReference type="Gene3D" id="3.10.290.10">
    <property type="entry name" value="RNA-binding S4 domain"/>
    <property type="match status" value="1"/>
</dbReference>
<dbReference type="Pfam" id="PF17774">
    <property type="entry name" value="YlmH_RBD"/>
    <property type="match status" value="1"/>
</dbReference>
<dbReference type="InterPro" id="IPR036986">
    <property type="entry name" value="S4_RNA-bd_sf"/>
</dbReference>
<dbReference type="RefSeq" id="WP_027889212.1">
    <property type="nucleotide sequence ID" value="NZ_LT906446.1"/>
</dbReference>
<keyword evidence="1" id="KW-0694">RNA-binding</keyword>
<organism evidence="3 4">
    <name type="scientific">Megamonas hypermegale</name>
    <dbReference type="NCBI Taxonomy" id="158847"/>
    <lineage>
        <taxon>Bacteria</taxon>
        <taxon>Bacillati</taxon>
        <taxon>Bacillota</taxon>
        <taxon>Negativicutes</taxon>
        <taxon>Selenomonadales</taxon>
        <taxon>Selenomonadaceae</taxon>
        <taxon>Megamonas</taxon>
    </lineage>
</organism>
<dbReference type="AlphaFoldDB" id="A0A239TCD7"/>
<feature type="domain" description="RNA-binding S4" evidence="2">
    <location>
        <begin position="185"/>
        <end position="249"/>
    </location>
</feature>
<dbReference type="GO" id="GO:0003723">
    <property type="term" value="F:RNA binding"/>
    <property type="evidence" value="ECO:0007669"/>
    <property type="project" value="UniProtKB-KW"/>
</dbReference>
<protein>
    <submittedName>
        <fullName evidence="3">Photosystem II S4 domain protein</fullName>
    </submittedName>
</protein>
<dbReference type="InterPro" id="IPR012677">
    <property type="entry name" value="Nucleotide-bd_a/b_plait_sf"/>
</dbReference>
<dbReference type="SMART" id="SM00363">
    <property type="entry name" value="S4"/>
    <property type="match status" value="1"/>
</dbReference>
<dbReference type="eggNOG" id="COG2302">
    <property type="taxonomic scope" value="Bacteria"/>
</dbReference>
<dbReference type="SUPFAM" id="SSF55174">
    <property type="entry name" value="Alpha-L RNA-binding motif"/>
    <property type="match status" value="1"/>
</dbReference>
<keyword evidence="4" id="KW-1185">Reference proteome</keyword>
<dbReference type="Pfam" id="PF01479">
    <property type="entry name" value="S4"/>
    <property type="match status" value="1"/>
</dbReference>
<dbReference type="Gene3D" id="3.30.1370.160">
    <property type="match status" value="1"/>
</dbReference>
<evidence type="ECO:0000259" key="2">
    <source>
        <dbReference type="SMART" id="SM00363"/>
    </source>
</evidence>
<dbReference type="Proteomes" id="UP000215383">
    <property type="component" value="Chromosome 1"/>
</dbReference>